<dbReference type="Ensembl" id="ENSELUT00000109837.1">
    <property type="protein sequence ID" value="ENSELUP00000084468.1"/>
    <property type="gene ID" value="ENSELUG00000012100.3"/>
</dbReference>
<feature type="compositionally biased region" description="Basic and acidic residues" evidence="4">
    <location>
        <begin position="99"/>
        <end position="114"/>
    </location>
</feature>
<keyword evidence="1 3" id="KW-0728">SH3 domain</keyword>
<feature type="compositionally biased region" description="Acidic residues" evidence="4">
    <location>
        <begin position="429"/>
        <end position="439"/>
    </location>
</feature>
<feature type="compositionally biased region" description="Basic and acidic residues" evidence="4">
    <location>
        <begin position="293"/>
        <end position="325"/>
    </location>
</feature>
<feature type="region of interest" description="Disordered" evidence="4">
    <location>
        <begin position="409"/>
        <end position="471"/>
    </location>
</feature>
<accession>A0AAY5K640</accession>
<dbReference type="GO" id="GO:0007229">
    <property type="term" value="P:integrin-mediated signaling pathway"/>
    <property type="evidence" value="ECO:0007669"/>
    <property type="project" value="InterPro"/>
</dbReference>
<dbReference type="Gene3D" id="2.30.30.40">
    <property type="entry name" value="SH3 Domains"/>
    <property type="match status" value="2"/>
</dbReference>
<dbReference type="PANTHER" id="PTHR16830:SF19">
    <property type="entry name" value="FYN-BINDING PROTEIN-LIKE-RELATED"/>
    <property type="match status" value="1"/>
</dbReference>
<feature type="compositionally biased region" description="Pro residues" evidence="4">
    <location>
        <begin position="414"/>
        <end position="428"/>
    </location>
</feature>
<feature type="compositionally biased region" description="Basic residues" evidence="4">
    <location>
        <begin position="169"/>
        <end position="186"/>
    </location>
</feature>
<dbReference type="SUPFAM" id="SSF50044">
    <property type="entry name" value="SH3-domain"/>
    <property type="match status" value="2"/>
</dbReference>
<reference evidence="6 7" key="1">
    <citation type="submission" date="2020-02" db="EMBL/GenBank/DDBJ databases">
        <title>Esox lucius (northern pike) genome, fEsoLuc1, primary haplotype.</title>
        <authorList>
            <person name="Myers G."/>
            <person name="Karagic N."/>
            <person name="Meyer A."/>
            <person name="Pippel M."/>
            <person name="Reichard M."/>
            <person name="Winkler S."/>
            <person name="Tracey A."/>
            <person name="Sims Y."/>
            <person name="Howe K."/>
            <person name="Rhie A."/>
            <person name="Formenti G."/>
            <person name="Durbin R."/>
            <person name="Fedrigo O."/>
            <person name="Jarvis E.D."/>
        </authorList>
    </citation>
    <scope>NUCLEOTIDE SEQUENCE [LARGE SCALE GENOMIC DNA]</scope>
</reference>
<dbReference type="AlphaFoldDB" id="A0AAY5K640"/>
<reference evidence="6" key="2">
    <citation type="submission" date="2025-08" db="UniProtKB">
        <authorList>
            <consortium name="Ensembl"/>
        </authorList>
    </citation>
    <scope>IDENTIFICATION</scope>
</reference>
<keyword evidence="7" id="KW-1185">Reference proteome</keyword>
<dbReference type="GeneTree" id="ENSGT00530000063460"/>
<proteinExistence type="predicted"/>
<dbReference type="GO" id="GO:0050852">
    <property type="term" value="P:T cell receptor signaling pathway"/>
    <property type="evidence" value="ECO:0007669"/>
    <property type="project" value="TreeGrafter"/>
</dbReference>
<evidence type="ECO:0000259" key="5">
    <source>
        <dbReference type="PROSITE" id="PS50002"/>
    </source>
</evidence>
<evidence type="ECO:0000256" key="1">
    <source>
        <dbReference type="ARBA" id="ARBA00022443"/>
    </source>
</evidence>
<evidence type="ECO:0000256" key="4">
    <source>
        <dbReference type="SAM" id="MobiDB-lite"/>
    </source>
</evidence>
<evidence type="ECO:0000313" key="6">
    <source>
        <dbReference type="Ensembl" id="ENSELUP00000084468.1"/>
    </source>
</evidence>
<organism evidence="6 7">
    <name type="scientific">Esox lucius</name>
    <name type="common">Northern pike</name>
    <dbReference type="NCBI Taxonomy" id="8010"/>
    <lineage>
        <taxon>Eukaryota</taxon>
        <taxon>Metazoa</taxon>
        <taxon>Chordata</taxon>
        <taxon>Craniata</taxon>
        <taxon>Vertebrata</taxon>
        <taxon>Euteleostomi</taxon>
        <taxon>Actinopterygii</taxon>
        <taxon>Neopterygii</taxon>
        <taxon>Teleostei</taxon>
        <taxon>Protacanthopterygii</taxon>
        <taxon>Esociformes</taxon>
        <taxon>Esocidae</taxon>
        <taxon>Esox</taxon>
    </lineage>
</organism>
<dbReference type="PANTHER" id="PTHR16830">
    <property type="entry name" value="SH2 CONTAINING ADAPTOR PRAM-1 RELATED"/>
    <property type="match status" value="1"/>
</dbReference>
<dbReference type="InterPro" id="IPR043443">
    <property type="entry name" value="FYB1/2-like"/>
</dbReference>
<dbReference type="SMART" id="SM00326">
    <property type="entry name" value="SH3"/>
    <property type="match status" value="2"/>
</dbReference>
<dbReference type="InterPro" id="IPR001452">
    <property type="entry name" value="SH3_domain"/>
</dbReference>
<name>A0AAY5K640_ESOLU</name>
<reference evidence="6" key="3">
    <citation type="submission" date="2025-09" db="UniProtKB">
        <authorList>
            <consortium name="Ensembl"/>
        </authorList>
    </citation>
    <scope>IDENTIFICATION</scope>
</reference>
<evidence type="ECO:0000256" key="2">
    <source>
        <dbReference type="ARBA" id="ARBA00022553"/>
    </source>
</evidence>
<dbReference type="InterPro" id="IPR036028">
    <property type="entry name" value="SH3-like_dom_sf"/>
</dbReference>
<sequence length="584" mass="65519">MEESVDVRALRAKFHAKVDLSSSRDSTSPISPLPGFGVTVNGGLQHKRMPIAPMPPLPGSSSSPDLQRLAQRPVRAELEGMIASPRPPPLHHPYGATKELPRPPHHPSEPERSGKARVTGELLQNMMLKHKAGPSTPTKLTPHHLPSQRSLMEVTPLRRALPPEGPRPIKPKRPPHVNLQAHKRNPRAPPLTERPKLRKTEGGSSLSLPGLTSHSVPARPPGKPSSLPRQPTPVHFEEDYDDIDVKPPPPPPKHPGSWDKSDSLNDNSSSQIDEGSDESEIYDMIDESNGQEQGRKSSDKNKTKELKRQQEQERREEKERQEKENKYRKKFKLGPGKIEMHHTARVRHDWQGGKNDLSVRQGETVEIIRVKNNPGGMWLARNASGHYGYIINTCVDVDYEEVKRKLKLTRASEPIPPPLPPPPPPPPPEDNDIYYDVESSDNINSGRTLDDDDYDDVQDFPPPPPEISLDPKLKKKLEKDEQEFRKKFKFEGPIIVLHIMMADATIKKAGGKDLPVDQGEILEVIELTNNKKALCRNKLGKYGYVPRKVLLPAEGDDIYDDIDHNGMSFLINGAVNIMYLYKLL</sequence>
<feature type="domain" description="SH3" evidence="5">
    <location>
        <begin position="339"/>
        <end position="400"/>
    </location>
</feature>
<dbReference type="Proteomes" id="UP000265140">
    <property type="component" value="Chromosome 8"/>
</dbReference>
<dbReference type="InterPro" id="IPR029294">
    <property type="entry name" value="hSH3"/>
</dbReference>
<feature type="compositionally biased region" description="Low complexity" evidence="4">
    <location>
        <begin position="202"/>
        <end position="215"/>
    </location>
</feature>
<gene>
    <name evidence="6" type="primary">SEPTIN9</name>
</gene>
<evidence type="ECO:0000313" key="7">
    <source>
        <dbReference type="Proteomes" id="UP000265140"/>
    </source>
</evidence>
<feature type="compositionally biased region" description="Acidic residues" evidence="4">
    <location>
        <begin position="274"/>
        <end position="286"/>
    </location>
</feature>
<protein>
    <recommendedName>
        <fullName evidence="5">SH3 domain-containing protein</fullName>
    </recommendedName>
</protein>
<dbReference type="Pfam" id="PF14603">
    <property type="entry name" value="hSH3"/>
    <property type="match status" value="2"/>
</dbReference>
<feature type="region of interest" description="Disordered" evidence="4">
    <location>
        <begin position="39"/>
        <end position="68"/>
    </location>
</feature>
<dbReference type="PROSITE" id="PS50002">
    <property type="entry name" value="SH3"/>
    <property type="match status" value="1"/>
</dbReference>
<dbReference type="GO" id="GO:0005886">
    <property type="term" value="C:plasma membrane"/>
    <property type="evidence" value="ECO:0007669"/>
    <property type="project" value="InterPro"/>
</dbReference>
<evidence type="ECO:0000256" key="3">
    <source>
        <dbReference type="PROSITE-ProRule" id="PRU00192"/>
    </source>
</evidence>
<keyword evidence="2" id="KW-0597">Phosphoprotein</keyword>
<feature type="region of interest" description="Disordered" evidence="4">
    <location>
        <begin position="80"/>
        <end position="332"/>
    </location>
</feature>
<dbReference type="GO" id="GO:0072659">
    <property type="term" value="P:protein localization to plasma membrane"/>
    <property type="evidence" value="ECO:0007669"/>
    <property type="project" value="TreeGrafter"/>
</dbReference>
<dbReference type="FunFam" id="2.30.30.40:FF:000307">
    <property type="entry name" value="Predicted protein"/>
    <property type="match status" value="1"/>
</dbReference>